<dbReference type="EnsemblMetazoa" id="CLYHEMT025380.1">
    <property type="protein sequence ID" value="CLYHEMP025380.1"/>
    <property type="gene ID" value="CLYHEMG025380"/>
</dbReference>
<feature type="region of interest" description="Disordered" evidence="1">
    <location>
        <begin position="86"/>
        <end position="226"/>
    </location>
</feature>
<sequence length="226" mass="24685">MATFYVVLYIFVAIIALLCLVSFTMYMCHLCNKGKDFDEQAYFTQNGKDLNSTETTHLMDQSTTESPAGNNIELVNVRNKIQTLERLGQQSRDPGPGPSASIRTDPSAPNLPNKRPGVPPRPDSITRPPIAVKPATISPRNSIIKPSNNPPPPPHAHQVEVAIVTPQKPVIKPKSAPPPPPESIYENTPRKSSLKRQAPPPPPGIHDPPPTYDDVIVPVGNYLTDD</sequence>
<dbReference type="AlphaFoldDB" id="A0A7M5XM37"/>
<keyword evidence="4" id="KW-1185">Reference proteome</keyword>
<evidence type="ECO:0000313" key="3">
    <source>
        <dbReference type="EnsemblMetazoa" id="CLYHEMP025380.1"/>
    </source>
</evidence>
<feature type="compositionally biased region" description="Pro residues" evidence="1">
    <location>
        <begin position="198"/>
        <end position="211"/>
    </location>
</feature>
<evidence type="ECO:0000256" key="1">
    <source>
        <dbReference type="SAM" id="MobiDB-lite"/>
    </source>
</evidence>
<keyword evidence="2" id="KW-1133">Transmembrane helix</keyword>
<organism evidence="3 4">
    <name type="scientific">Clytia hemisphaerica</name>
    <dbReference type="NCBI Taxonomy" id="252671"/>
    <lineage>
        <taxon>Eukaryota</taxon>
        <taxon>Metazoa</taxon>
        <taxon>Cnidaria</taxon>
        <taxon>Hydrozoa</taxon>
        <taxon>Hydroidolina</taxon>
        <taxon>Leptothecata</taxon>
        <taxon>Obeliida</taxon>
        <taxon>Clytiidae</taxon>
        <taxon>Clytia</taxon>
    </lineage>
</organism>
<name>A0A7M5XM37_9CNID</name>
<dbReference type="Proteomes" id="UP000594262">
    <property type="component" value="Unplaced"/>
</dbReference>
<evidence type="ECO:0000256" key="2">
    <source>
        <dbReference type="SAM" id="Phobius"/>
    </source>
</evidence>
<keyword evidence="2" id="KW-0812">Transmembrane</keyword>
<feature type="transmembrane region" description="Helical" evidence="2">
    <location>
        <begin position="6"/>
        <end position="28"/>
    </location>
</feature>
<proteinExistence type="predicted"/>
<evidence type="ECO:0000313" key="4">
    <source>
        <dbReference type="Proteomes" id="UP000594262"/>
    </source>
</evidence>
<keyword evidence="2" id="KW-0472">Membrane</keyword>
<protein>
    <submittedName>
        <fullName evidence="3">Uncharacterized protein</fullName>
    </submittedName>
</protein>
<feature type="compositionally biased region" description="Low complexity" evidence="1">
    <location>
        <begin position="137"/>
        <end position="147"/>
    </location>
</feature>
<reference evidence="3" key="1">
    <citation type="submission" date="2021-01" db="UniProtKB">
        <authorList>
            <consortium name="EnsemblMetazoa"/>
        </authorList>
    </citation>
    <scope>IDENTIFICATION</scope>
</reference>
<accession>A0A7M5XM37</accession>